<dbReference type="SUPFAM" id="SSF55073">
    <property type="entry name" value="Nucleotide cyclase"/>
    <property type="match status" value="1"/>
</dbReference>
<dbReference type="EMBL" id="CADCVW010000045">
    <property type="protein sequence ID" value="CAA9497504.1"/>
    <property type="molecule type" value="Genomic_DNA"/>
</dbReference>
<dbReference type="NCBIfam" id="TIGR00254">
    <property type="entry name" value="GGDEF"/>
    <property type="match status" value="1"/>
</dbReference>
<dbReference type="AlphaFoldDB" id="A0A6J4SG24"/>
<evidence type="ECO:0000256" key="1">
    <source>
        <dbReference type="SAM" id="Phobius"/>
    </source>
</evidence>
<reference evidence="5" key="1">
    <citation type="submission" date="2020-02" db="EMBL/GenBank/DDBJ databases">
        <authorList>
            <person name="Meier V. D."/>
        </authorList>
    </citation>
    <scope>NUCLEOTIDE SEQUENCE</scope>
    <source>
        <strain evidence="5">AVDCRST_MAG39</strain>
    </source>
</reference>
<gene>
    <name evidence="5" type="ORF">AVDCRST_MAG39-1083</name>
</gene>
<dbReference type="PROSITE" id="PS50887">
    <property type="entry name" value="GGDEF"/>
    <property type="match status" value="1"/>
</dbReference>
<proteinExistence type="predicted"/>
<feature type="signal peptide" evidence="2">
    <location>
        <begin position="1"/>
        <end position="24"/>
    </location>
</feature>
<dbReference type="Gene3D" id="3.30.70.270">
    <property type="match status" value="1"/>
</dbReference>
<keyword evidence="1" id="KW-1133">Transmembrane helix</keyword>
<evidence type="ECO:0000259" key="3">
    <source>
        <dbReference type="PROSITE" id="PS50885"/>
    </source>
</evidence>
<dbReference type="CDD" id="cd01949">
    <property type="entry name" value="GGDEF"/>
    <property type="match status" value="1"/>
</dbReference>
<evidence type="ECO:0000313" key="5">
    <source>
        <dbReference type="EMBL" id="CAA9497504.1"/>
    </source>
</evidence>
<dbReference type="InterPro" id="IPR029787">
    <property type="entry name" value="Nucleotide_cyclase"/>
</dbReference>
<dbReference type="GO" id="GO:0016020">
    <property type="term" value="C:membrane"/>
    <property type="evidence" value="ECO:0007669"/>
    <property type="project" value="InterPro"/>
</dbReference>
<dbReference type="InterPro" id="IPR003660">
    <property type="entry name" value="HAMP_dom"/>
</dbReference>
<sequence>MRVRAACVLVAVLACVHLLLSMTAARELLDANAAVEDATAVMATQRRLDAQISELRTVIGDATRRVERGAPVSPATWSAINAELDKPARSGRPVWMALRAEESTTADQLEGAVTRFDRTARRLVAAARGKGAHDALMPEFLASLRAAEAASLEARARVAAHAEASAAANARSTRWWAGLAMSLAAAALLVTVACALWLQRRVTTPLRRLAATLERMNVDRGAIVVADAERADEVGALARGVLSFYRATAEREEALDMLRHLARHDPLTGLPNRRHMDEQLAHALAAAAADGGSVALLWLDLDGFKAVNDGFGHAVGDAVLRDTAAALREVCGKEALIGRMGGDEFAVVQAGRAQPGAARELAGRLLAAATRRADGAPAAVGLSVGVALYPQDATDEARLRHLADVALYRAKHDGRGCVRLAGARPPEAIGRPAAA</sequence>
<dbReference type="InterPro" id="IPR000160">
    <property type="entry name" value="GGDEF_dom"/>
</dbReference>
<accession>A0A6J4SG24</accession>
<dbReference type="InterPro" id="IPR043128">
    <property type="entry name" value="Rev_trsase/Diguanyl_cyclase"/>
</dbReference>
<dbReference type="Gene3D" id="6.10.340.10">
    <property type="match status" value="1"/>
</dbReference>
<dbReference type="GO" id="GO:0007165">
    <property type="term" value="P:signal transduction"/>
    <property type="evidence" value="ECO:0007669"/>
    <property type="project" value="InterPro"/>
</dbReference>
<name>A0A6J4SG24_9SPHN</name>
<evidence type="ECO:0000259" key="4">
    <source>
        <dbReference type="PROSITE" id="PS50887"/>
    </source>
</evidence>
<dbReference type="PROSITE" id="PS50885">
    <property type="entry name" value="HAMP"/>
    <property type="match status" value="1"/>
</dbReference>
<keyword evidence="2" id="KW-0732">Signal</keyword>
<dbReference type="SMART" id="SM00267">
    <property type="entry name" value="GGDEF"/>
    <property type="match status" value="1"/>
</dbReference>
<dbReference type="PANTHER" id="PTHR46663">
    <property type="entry name" value="DIGUANYLATE CYCLASE DGCT-RELATED"/>
    <property type="match status" value="1"/>
</dbReference>
<protein>
    <submittedName>
        <fullName evidence="5">Diguanylate cyclase/phosphodiesterase (GGDEF &amp; EAL domains) with PAS/PAC sensor(S)</fullName>
    </submittedName>
</protein>
<dbReference type="PROSITE" id="PS51257">
    <property type="entry name" value="PROKAR_LIPOPROTEIN"/>
    <property type="match status" value="1"/>
</dbReference>
<evidence type="ECO:0000256" key="2">
    <source>
        <dbReference type="SAM" id="SignalP"/>
    </source>
</evidence>
<dbReference type="PANTHER" id="PTHR46663:SF2">
    <property type="entry name" value="GGDEF DOMAIN-CONTAINING PROTEIN"/>
    <property type="match status" value="1"/>
</dbReference>
<feature type="transmembrane region" description="Helical" evidence="1">
    <location>
        <begin position="175"/>
        <end position="198"/>
    </location>
</feature>
<organism evidence="5">
    <name type="scientific">uncultured Sphingomonadaceae bacterium</name>
    <dbReference type="NCBI Taxonomy" id="169976"/>
    <lineage>
        <taxon>Bacteria</taxon>
        <taxon>Pseudomonadati</taxon>
        <taxon>Pseudomonadota</taxon>
        <taxon>Alphaproteobacteria</taxon>
        <taxon>Sphingomonadales</taxon>
        <taxon>Sphingomonadaceae</taxon>
        <taxon>environmental samples</taxon>
    </lineage>
</organism>
<keyword evidence="1" id="KW-0472">Membrane</keyword>
<feature type="domain" description="GGDEF" evidence="4">
    <location>
        <begin position="292"/>
        <end position="423"/>
    </location>
</feature>
<keyword evidence="1" id="KW-0812">Transmembrane</keyword>
<feature type="chain" id="PRO_5026905776" evidence="2">
    <location>
        <begin position="25"/>
        <end position="435"/>
    </location>
</feature>
<dbReference type="InterPro" id="IPR052163">
    <property type="entry name" value="DGC-Regulatory_Protein"/>
</dbReference>
<dbReference type="Pfam" id="PF00990">
    <property type="entry name" value="GGDEF"/>
    <property type="match status" value="1"/>
</dbReference>
<feature type="domain" description="HAMP" evidence="3">
    <location>
        <begin position="200"/>
        <end position="253"/>
    </location>
</feature>